<dbReference type="Proteomes" id="UP000077671">
    <property type="component" value="Unassembled WGS sequence"/>
</dbReference>
<reference evidence="2" key="1">
    <citation type="submission" date="2016-04" db="EMBL/GenBank/DDBJ databases">
        <authorList>
            <person name="Nguyen H.D."/>
            <person name="Kesanakurti P."/>
            <person name="Cullis J."/>
            <person name="Levesque C.A."/>
            <person name="Hambleton S."/>
        </authorList>
    </citation>
    <scope>NUCLEOTIDE SEQUENCE</scope>
    <source>
        <strain evidence="2">DAOMC 238032</strain>
    </source>
</reference>
<evidence type="ECO:0000256" key="1">
    <source>
        <dbReference type="SAM" id="MobiDB-lite"/>
    </source>
</evidence>
<dbReference type="EMBL" id="LWDD02004303">
    <property type="protein sequence ID" value="KAE8235425.1"/>
    <property type="molecule type" value="Genomic_DNA"/>
</dbReference>
<accession>A0A8T8S9B2</accession>
<proteinExistence type="predicted"/>
<gene>
    <name evidence="2" type="ORF">A4X03_0g9781</name>
</gene>
<name>A0A8T8S9B2_9BASI</name>
<feature type="compositionally biased region" description="Basic and acidic residues" evidence="1">
    <location>
        <begin position="18"/>
        <end position="45"/>
    </location>
</feature>
<reference evidence="2" key="2">
    <citation type="journal article" date="2019" name="IMA Fungus">
        <title>Genome sequencing and comparison of five Tilletia species to identify candidate genes for the detection of regulated species infecting wheat.</title>
        <authorList>
            <person name="Nguyen H.D.T."/>
            <person name="Sultana T."/>
            <person name="Kesanakurti P."/>
            <person name="Hambleton S."/>
        </authorList>
    </citation>
    <scope>NUCLEOTIDE SEQUENCE</scope>
    <source>
        <strain evidence="2">DAOMC 238032</strain>
    </source>
</reference>
<protein>
    <submittedName>
        <fullName evidence="2">Uncharacterized protein</fullName>
    </submittedName>
</protein>
<sequence>MMKSSSTTPSLAGSPDQVQDRSNDHAGRKIAEDRAQPELAKDRCRNHGAAEQQKGLREKSFARACQWYSPRRPACAAPAYGMHAGLVNGKARTA</sequence>
<feature type="compositionally biased region" description="Polar residues" evidence="1">
    <location>
        <begin position="1"/>
        <end position="11"/>
    </location>
</feature>
<comment type="caution">
    <text evidence="2">The sequence shown here is derived from an EMBL/GenBank/DDBJ whole genome shotgun (WGS) entry which is preliminary data.</text>
</comment>
<feature type="region of interest" description="Disordered" evidence="1">
    <location>
        <begin position="1"/>
        <end position="59"/>
    </location>
</feature>
<evidence type="ECO:0000313" key="2">
    <source>
        <dbReference type="EMBL" id="KAE8235425.1"/>
    </source>
</evidence>
<dbReference type="AlphaFoldDB" id="A0A8T8S9B2"/>
<evidence type="ECO:0000313" key="3">
    <source>
        <dbReference type="Proteomes" id="UP000077671"/>
    </source>
</evidence>
<organism evidence="2 3">
    <name type="scientific">Tilletia caries</name>
    <name type="common">wheat bunt fungus</name>
    <dbReference type="NCBI Taxonomy" id="13290"/>
    <lineage>
        <taxon>Eukaryota</taxon>
        <taxon>Fungi</taxon>
        <taxon>Dikarya</taxon>
        <taxon>Basidiomycota</taxon>
        <taxon>Ustilaginomycotina</taxon>
        <taxon>Exobasidiomycetes</taxon>
        <taxon>Tilletiales</taxon>
        <taxon>Tilletiaceae</taxon>
        <taxon>Tilletia</taxon>
    </lineage>
</organism>